<dbReference type="Proteomes" id="UP000053831">
    <property type="component" value="Unassembled WGS sequence"/>
</dbReference>
<name>A0A0M8N525_ESCWE</name>
<keyword evidence="1" id="KW-0472">Membrane</keyword>
<dbReference type="InterPro" id="IPR036305">
    <property type="entry name" value="RGS_sf"/>
</dbReference>
<sequence length="449" mass="50571">MGSELGLTADSKAEVVITKAGIWWICWACIWTVMLAAGMAFLILKRNLPVVRVRGIGLSFSAVAMLHLYWVSVQLGVMLGPRYPDSFEFWVMGAFLPLGFGLFHAANSRFFYVARKQKEHFANRPRSTANAAEVGPQEEWEKAKVKSAGSLWARINALSYSRRVLVYVGIGMVIQVQMGRGWEWWPSVLWLFAWGWVAAPVMLWKSRGIRDTQGWRVQTIGCAVARSMRSSGTAIESSKTGWKSHNDSLRSASGESVFTMSALEYVLERNPEPLQRFSALKDFSGENIAFLTSVGEWKSTLPKEDAGMPDDMRRELVRERFNRALRIYTEFISSRDAEFQINISSSQLKSLEAVFENTARVMCGDKRQIDPATPFEVPAWDKAEPSDLSTVDTLSSEKGATSYRSSHSGSDHAQYWGDIPENYNEHVFDDAEKAIKYLVLTNTWPKISV</sequence>
<reference evidence="2 3" key="1">
    <citation type="submission" date="2015-07" db="EMBL/GenBank/DDBJ databases">
        <title>The genome of the fungus Escovopsis weberi, a specialized disease agent of ant agriculture.</title>
        <authorList>
            <person name="de Man T.J."/>
            <person name="Stajich J.E."/>
            <person name="Kubicek C.P."/>
            <person name="Chenthamara K."/>
            <person name="Atanasova L."/>
            <person name="Druzhinina I.S."/>
            <person name="Birnbaum S."/>
            <person name="Barribeau S.M."/>
            <person name="Teiling C."/>
            <person name="Suen G."/>
            <person name="Currie C."/>
            <person name="Gerardo N.M."/>
        </authorList>
    </citation>
    <scope>NUCLEOTIDE SEQUENCE [LARGE SCALE GENOMIC DNA]</scope>
</reference>
<protein>
    <recommendedName>
        <fullName evidence="4">RGS domain-containing protein</fullName>
    </recommendedName>
</protein>
<proteinExistence type="predicted"/>
<evidence type="ECO:0008006" key="4">
    <source>
        <dbReference type="Google" id="ProtNLM"/>
    </source>
</evidence>
<evidence type="ECO:0000313" key="2">
    <source>
        <dbReference type="EMBL" id="KOS20021.1"/>
    </source>
</evidence>
<keyword evidence="1" id="KW-0812">Transmembrane</keyword>
<organism evidence="2 3">
    <name type="scientific">Escovopsis weberi</name>
    <dbReference type="NCBI Taxonomy" id="150374"/>
    <lineage>
        <taxon>Eukaryota</taxon>
        <taxon>Fungi</taxon>
        <taxon>Dikarya</taxon>
        <taxon>Ascomycota</taxon>
        <taxon>Pezizomycotina</taxon>
        <taxon>Sordariomycetes</taxon>
        <taxon>Hypocreomycetidae</taxon>
        <taxon>Hypocreales</taxon>
        <taxon>Hypocreaceae</taxon>
        <taxon>Escovopsis</taxon>
    </lineage>
</organism>
<dbReference type="EMBL" id="LGSR01000019">
    <property type="protein sequence ID" value="KOS20021.1"/>
    <property type="molecule type" value="Genomic_DNA"/>
</dbReference>
<feature type="transmembrane region" description="Helical" evidence="1">
    <location>
        <begin position="56"/>
        <end position="77"/>
    </location>
</feature>
<keyword evidence="3" id="KW-1185">Reference proteome</keyword>
<dbReference type="STRING" id="150374.A0A0M8N525"/>
<dbReference type="InterPro" id="IPR044926">
    <property type="entry name" value="RGS_subdomain_2"/>
</dbReference>
<keyword evidence="1" id="KW-1133">Transmembrane helix</keyword>
<gene>
    <name evidence="2" type="ORF">ESCO_005811</name>
</gene>
<evidence type="ECO:0000313" key="3">
    <source>
        <dbReference type="Proteomes" id="UP000053831"/>
    </source>
</evidence>
<feature type="transmembrane region" description="Helical" evidence="1">
    <location>
        <begin position="20"/>
        <end position="44"/>
    </location>
</feature>
<dbReference type="OrthoDB" id="5313079at2759"/>
<feature type="transmembrane region" description="Helical" evidence="1">
    <location>
        <begin position="89"/>
        <end position="106"/>
    </location>
</feature>
<accession>A0A0M8N525</accession>
<dbReference type="Gene3D" id="1.10.167.10">
    <property type="entry name" value="Regulator of G-protein Signalling 4, domain 2"/>
    <property type="match status" value="1"/>
</dbReference>
<dbReference type="AlphaFoldDB" id="A0A0M8N525"/>
<comment type="caution">
    <text evidence="2">The sequence shown here is derived from an EMBL/GenBank/DDBJ whole genome shotgun (WGS) entry which is preliminary data.</text>
</comment>
<feature type="transmembrane region" description="Helical" evidence="1">
    <location>
        <begin position="188"/>
        <end position="204"/>
    </location>
</feature>
<evidence type="ECO:0000256" key="1">
    <source>
        <dbReference type="SAM" id="Phobius"/>
    </source>
</evidence>
<dbReference type="SUPFAM" id="SSF48097">
    <property type="entry name" value="Regulator of G-protein signaling, RGS"/>
    <property type="match status" value="1"/>
</dbReference>